<gene>
    <name evidence="1" type="ORF">KHLLAP_LOCUS3611</name>
</gene>
<reference evidence="1" key="1">
    <citation type="submission" date="2023-10" db="EMBL/GenBank/DDBJ databases">
        <authorList>
            <person name="Hackl T."/>
        </authorList>
    </citation>
    <scope>NUCLEOTIDE SEQUENCE</scope>
</reference>
<evidence type="ECO:0000313" key="2">
    <source>
        <dbReference type="Proteomes" id="UP001295740"/>
    </source>
</evidence>
<comment type="caution">
    <text evidence="1">The sequence shown here is derived from an EMBL/GenBank/DDBJ whole genome shotgun (WGS) entry which is preliminary data.</text>
</comment>
<accession>A0AAI8VEW3</accession>
<dbReference type="AlphaFoldDB" id="A0AAI8VEW3"/>
<protein>
    <submittedName>
        <fullName evidence="1">Uu.00g105370.m01.CDS01</fullName>
    </submittedName>
</protein>
<name>A0AAI8VEW3_9PEZI</name>
<evidence type="ECO:0000313" key="1">
    <source>
        <dbReference type="EMBL" id="CAJ2503143.1"/>
    </source>
</evidence>
<sequence length="109" mass="12349">MITAKEPAAQTKIIKEGCVFPPASVHHNSEDDYFGVMGDCGEDEDLAEDSDDGFMADDEYDSPNYVIIDASDEEYFSEQQHILTDEEYDMLDASNMEYLAEHKRILAKK</sequence>
<dbReference type="EMBL" id="CAUWAG010000004">
    <property type="protein sequence ID" value="CAJ2503143.1"/>
    <property type="molecule type" value="Genomic_DNA"/>
</dbReference>
<dbReference type="Proteomes" id="UP001295740">
    <property type="component" value="Unassembled WGS sequence"/>
</dbReference>
<proteinExistence type="predicted"/>
<keyword evidence="2" id="KW-1185">Reference proteome</keyword>
<organism evidence="1 2">
    <name type="scientific">Anthostomella pinea</name>
    <dbReference type="NCBI Taxonomy" id="933095"/>
    <lineage>
        <taxon>Eukaryota</taxon>
        <taxon>Fungi</taxon>
        <taxon>Dikarya</taxon>
        <taxon>Ascomycota</taxon>
        <taxon>Pezizomycotina</taxon>
        <taxon>Sordariomycetes</taxon>
        <taxon>Xylariomycetidae</taxon>
        <taxon>Xylariales</taxon>
        <taxon>Xylariaceae</taxon>
        <taxon>Anthostomella</taxon>
    </lineage>
</organism>